<keyword evidence="7" id="KW-1185">Reference proteome</keyword>
<accession>A0A6A3C9E0</accession>
<name>A0A6A3C9E0_HIBSY</name>
<sequence length="119" mass="13351">MGKVNVTGEIVNELLQAQAHIWIHIFSFINSMSLQCAIDLGIPDIIRNQGKPMIITDAQCYQGMQHLPVDVAGDTGNLGKTIANAFPRFVLIKQWILDDWSDDECVKILKRCKEAKRKG</sequence>
<evidence type="ECO:0000256" key="1">
    <source>
        <dbReference type="ARBA" id="ARBA00022603"/>
    </source>
</evidence>
<proteinExistence type="predicted"/>
<dbReference type="GO" id="GO:0046983">
    <property type="term" value="F:protein dimerization activity"/>
    <property type="evidence" value="ECO:0007669"/>
    <property type="project" value="InterPro"/>
</dbReference>
<dbReference type="Pfam" id="PF08100">
    <property type="entry name" value="Dimerisation"/>
    <property type="match status" value="1"/>
</dbReference>
<comment type="caution">
    <text evidence="6">The sequence shown here is derived from an EMBL/GenBank/DDBJ whole genome shotgun (WGS) entry which is preliminary data.</text>
</comment>
<dbReference type="SUPFAM" id="SSF46785">
    <property type="entry name" value="Winged helix' DNA-binding domain"/>
    <property type="match status" value="1"/>
</dbReference>
<gene>
    <name evidence="6" type="ORF">F3Y22_tig00010888pilonHSYRG00017</name>
</gene>
<dbReference type="Gene3D" id="1.10.10.10">
    <property type="entry name" value="Winged helix-like DNA-binding domain superfamily/Winged helix DNA-binding domain"/>
    <property type="match status" value="1"/>
</dbReference>
<keyword evidence="3" id="KW-0949">S-adenosyl-L-methionine</keyword>
<dbReference type="Proteomes" id="UP000436088">
    <property type="component" value="Unassembled WGS sequence"/>
</dbReference>
<dbReference type="Gene3D" id="3.40.50.150">
    <property type="entry name" value="Vaccinia Virus protein VP39"/>
    <property type="match status" value="1"/>
</dbReference>
<dbReference type="EMBL" id="VEPZ02000485">
    <property type="protein sequence ID" value="KAE8724108.1"/>
    <property type="molecule type" value="Genomic_DNA"/>
</dbReference>
<dbReference type="InterPro" id="IPR001077">
    <property type="entry name" value="COMT_C"/>
</dbReference>
<dbReference type="InterPro" id="IPR036390">
    <property type="entry name" value="WH_DNA-bd_sf"/>
</dbReference>
<evidence type="ECO:0000313" key="7">
    <source>
        <dbReference type="Proteomes" id="UP000436088"/>
    </source>
</evidence>
<keyword evidence="2" id="KW-0808">Transferase</keyword>
<organism evidence="6 7">
    <name type="scientific">Hibiscus syriacus</name>
    <name type="common">Rose of Sharon</name>
    <dbReference type="NCBI Taxonomy" id="106335"/>
    <lineage>
        <taxon>Eukaryota</taxon>
        <taxon>Viridiplantae</taxon>
        <taxon>Streptophyta</taxon>
        <taxon>Embryophyta</taxon>
        <taxon>Tracheophyta</taxon>
        <taxon>Spermatophyta</taxon>
        <taxon>Magnoliopsida</taxon>
        <taxon>eudicotyledons</taxon>
        <taxon>Gunneridae</taxon>
        <taxon>Pentapetalae</taxon>
        <taxon>rosids</taxon>
        <taxon>malvids</taxon>
        <taxon>Malvales</taxon>
        <taxon>Malvaceae</taxon>
        <taxon>Malvoideae</taxon>
        <taxon>Hibiscus</taxon>
    </lineage>
</organism>
<feature type="domain" description="O-methyltransferase C-terminal" evidence="4">
    <location>
        <begin position="92"/>
        <end position="118"/>
    </location>
</feature>
<dbReference type="GO" id="GO:0008171">
    <property type="term" value="F:O-methyltransferase activity"/>
    <property type="evidence" value="ECO:0007669"/>
    <property type="project" value="InterPro"/>
</dbReference>
<dbReference type="InterPro" id="IPR029063">
    <property type="entry name" value="SAM-dependent_MTases_sf"/>
</dbReference>
<dbReference type="Pfam" id="PF00891">
    <property type="entry name" value="Methyltransf_2"/>
    <property type="match status" value="1"/>
</dbReference>
<dbReference type="AlphaFoldDB" id="A0A6A3C9E0"/>
<keyword evidence="1" id="KW-0489">Methyltransferase</keyword>
<evidence type="ECO:0000259" key="4">
    <source>
        <dbReference type="Pfam" id="PF00891"/>
    </source>
</evidence>
<evidence type="ECO:0000259" key="5">
    <source>
        <dbReference type="Pfam" id="PF08100"/>
    </source>
</evidence>
<dbReference type="PANTHER" id="PTHR11746">
    <property type="entry name" value="O-METHYLTRANSFERASE"/>
    <property type="match status" value="1"/>
</dbReference>
<reference evidence="6" key="1">
    <citation type="submission" date="2019-09" db="EMBL/GenBank/DDBJ databases">
        <title>Draft genome information of white flower Hibiscus syriacus.</title>
        <authorList>
            <person name="Kim Y.-M."/>
        </authorList>
    </citation>
    <scope>NUCLEOTIDE SEQUENCE [LARGE SCALE GENOMIC DNA]</scope>
    <source>
        <strain evidence="6">YM2019G1</strain>
    </source>
</reference>
<feature type="domain" description="O-methyltransferase dimerisation" evidence="5">
    <location>
        <begin position="22"/>
        <end position="53"/>
    </location>
</feature>
<dbReference type="InterPro" id="IPR036388">
    <property type="entry name" value="WH-like_DNA-bd_sf"/>
</dbReference>
<dbReference type="GO" id="GO:0032259">
    <property type="term" value="P:methylation"/>
    <property type="evidence" value="ECO:0007669"/>
    <property type="project" value="UniProtKB-KW"/>
</dbReference>
<evidence type="ECO:0000256" key="2">
    <source>
        <dbReference type="ARBA" id="ARBA00022679"/>
    </source>
</evidence>
<dbReference type="InterPro" id="IPR012967">
    <property type="entry name" value="COMT_dimerisation"/>
</dbReference>
<evidence type="ECO:0000313" key="6">
    <source>
        <dbReference type="EMBL" id="KAE8724108.1"/>
    </source>
</evidence>
<protein>
    <submittedName>
        <fullName evidence="6">Uncharacterized protein</fullName>
    </submittedName>
</protein>
<dbReference type="InterPro" id="IPR016461">
    <property type="entry name" value="COMT-like"/>
</dbReference>
<evidence type="ECO:0000256" key="3">
    <source>
        <dbReference type="ARBA" id="ARBA00022691"/>
    </source>
</evidence>